<comment type="caution">
    <text evidence="1">The sequence shown here is derived from an EMBL/GenBank/DDBJ whole genome shotgun (WGS) entry which is preliminary data.</text>
</comment>
<protein>
    <submittedName>
        <fullName evidence="1">Uncharacterized protein</fullName>
    </submittedName>
</protein>
<proteinExistence type="predicted"/>
<dbReference type="GeneID" id="97229778"/>
<reference evidence="1 2" key="1">
    <citation type="journal article" date="2017" name="Front. Microbiol.">
        <title>Genomic Characterization of Dairy Associated Leuconostoc Species and Diversity of Leuconostocs in Undefined Mixed Mesophilic Starter Cultures.</title>
        <authorList>
            <person name="Frantzen C.A."/>
            <person name="Kot W."/>
            <person name="Pedersen T.B."/>
            <person name="Ardo Y.M."/>
            <person name="Broadbent J.R."/>
            <person name="Neve H."/>
            <person name="Hansen L.H."/>
            <person name="Dal Bello F."/>
            <person name="Ostlie H.M."/>
            <person name="Kleppen H.P."/>
            <person name="Vogensen F.K."/>
            <person name="Holo H."/>
        </authorList>
    </citation>
    <scope>NUCLEOTIDE SEQUENCE [LARGE SCALE GENOMIC DNA]</scope>
    <source>
        <strain evidence="1 2">LMGCF08</strain>
    </source>
</reference>
<name>A0A1X0VC93_LEUPS</name>
<dbReference type="EMBL" id="MPLS01000031">
    <property type="protein sequence ID" value="ORI97301.1"/>
    <property type="molecule type" value="Genomic_DNA"/>
</dbReference>
<dbReference type="RefSeq" id="WP_004915065.1">
    <property type="nucleotide sequence ID" value="NZ_MPLS01000031.1"/>
</dbReference>
<evidence type="ECO:0000313" key="2">
    <source>
        <dbReference type="Proteomes" id="UP000192288"/>
    </source>
</evidence>
<sequence>MTKQVGLTDKQQLTALTHAAESAQLPFLAESQDELRIWIDHDENIFVAIKGGPTGFQADLLFGDVGIMILKKNLELPTEADLLAFMSLITNDDVQDFLLGYVLEAPKKGRDAYFQALDQQFDDFVATL</sequence>
<dbReference type="eggNOG" id="ENOG50308I1">
    <property type="taxonomic scope" value="Bacteria"/>
</dbReference>
<dbReference type="AlphaFoldDB" id="A0A1X0VC93"/>
<dbReference type="Proteomes" id="UP000192288">
    <property type="component" value="Unassembled WGS sequence"/>
</dbReference>
<dbReference type="STRING" id="33968.BMS77_08815"/>
<evidence type="ECO:0000313" key="1">
    <source>
        <dbReference type="EMBL" id="ORI97301.1"/>
    </source>
</evidence>
<gene>
    <name evidence="1" type="ORF">BMR96_07965</name>
</gene>
<accession>A0A1X0VC93</accession>
<organism evidence="1 2">
    <name type="scientific">Leuconostoc pseudomesenteroides</name>
    <dbReference type="NCBI Taxonomy" id="33968"/>
    <lineage>
        <taxon>Bacteria</taxon>
        <taxon>Bacillati</taxon>
        <taxon>Bacillota</taxon>
        <taxon>Bacilli</taxon>
        <taxon>Lactobacillales</taxon>
        <taxon>Lactobacillaceae</taxon>
        <taxon>Leuconostoc</taxon>
    </lineage>
</organism>